<evidence type="ECO:0000256" key="2">
    <source>
        <dbReference type="PROSITE-ProRule" id="PRU00076"/>
    </source>
</evidence>
<dbReference type="PROSITE" id="PS01186">
    <property type="entry name" value="EGF_2"/>
    <property type="match status" value="1"/>
</dbReference>
<comment type="caution">
    <text evidence="5">The sequence shown here is derived from an EMBL/GenBank/DDBJ whole genome shotgun (WGS) entry which is preliminary data.</text>
</comment>
<dbReference type="EMBL" id="BAAFJT010000010">
    <property type="protein sequence ID" value="GAB0194266.1"/>
    <property type="molecule type" value="Genomic_DNA"/>
</dbReference>
<dbReference type="AlphaFoldDB" id="A0ABC9X9J7"/>
<proteinExistence type="predicted"/>
<keyword evidence="6" id="KW-1185">Reference proteome</keyword>
<dbReference type="SMART" id="SM00180">
    <property type="entry name" value="EGF_Lam"/>
    <property type="match status" value="2"/>
</dbReference>
<dbReference type="PRINTS" id="PR00011">
    <property type="entry name" value="EGFLAMININ"/>
</dbReference>
<evidence type="ECO:0000256" key="3">
    <source>
        <dbReference type="SAM" id="MobiDB-lite"/>
    </source>
</evidence>
<accession>A0ABC9X9J7</accession>
<keyword evidence="2" id="KW-1015">Disulfide bond</keyword>
<dbReference type="Pfam" id="PF00053">
    <property type="entry name" value="EGF_laminin"/>
    <property type="match status" value="1"/>
</dbReference>
<evidence type="ECO:0000313" key="5">
    <source>
        <dbReference type="EMBL" id="GAB0194266.1"/>
    </source>
</evidence>
<dbReference type="Gene3D" id="2.170.300.10">
    <property type="entry name" value="Tie2 ligand-binding domain superfamily"/>
    <property type="match status" value="1"/>
</dbReference>
<feature type="region of interest" description="Disordered" evidence="3">
    <location>
        <begin position="15"/>
        <end position="44"/>
    </location>
</feature>
<evidence type="ECO:0000256" key="1">
    <source>
        <dbReference type="ARBA" id="ARBA00022536"/>
    </source>
</evidence>
<dbReference type="InterPro" id="IPR042635">
    <property type="entry name" value="MEGF10/SREC1/2-like"/>
</dbReference>
<feature type="disulfide bond" evidence="2">
    <location>
        <begin position="98"/>
        <end position="107"/>
    </location>
</feature>
<dbReference type="PANTHER" id="PTHR24043:SF8">
    <property type="entry name" value="EGF-LIKE DOMAIN-CONTAINING PROTEIN"/>
    <property type="match status" value="1"/>
</dbReference>
<gene>
    <name evidence="5" type="ORF">GRJ2_001891900</name>
</gene>
<evidence type="ECO:0000313" key="6">
    <source>
        <dbReference type="Proteomes" id="UP001623348"/>
    </source>
</evidence>
<evidence type="ECO:0000259" key="4">
    <source>
        <dbReference type="PROSITE" id="PS50026"/>
    </source>
</evidence>
<protein>
    <submittedName>
        <fullName evidence="5">Multiple epidermal growth factor-like domains protein 11</fullName>
    </submittedName>
</protein>
<keyword evidence="1 2" id="KW-0245">EGF-like domain</keyword>
<reference evidence="5 6" key="1">
    <citation type="submission" date="2024-06" db="EMBL/GenBank/DDBJ databases">
        <title>The draft genome of Grus japonensis, version 3.</title>
        <authorList>
            <person name="Nabeshima K."/>
            <person name="Suzuki S."/>
            <person name="Onuma M."/>
        </authorList>
    </citation>
    <scope>NUCLEOTIDE SEQUENCE [LARGE SCALE GENOMIC DNA]</scope>
    <source>
        <strain evidence="5 6">451A</strain>
    </source>
</reference>
<feature type="domain" description="EGF-like" evidence="4">
    <location>
        <begin position="73"/>
        <end position="108"/>
    </location>
</feature>
<dbReference type="SMART" id="SM00181">
    <property type="entry name" value="EGF"/>
    <property type="match status" value="3"/>
</dbReference>
<comment type="caution">
    <text evidence="2">Lacks conserved residue(s) required for the propagation of feature annotation.</text>
</comment>
<name>A0ABC9X9J7_GRUJA</name>
<dbReference type="PROSITE" id="PS50026">
    <property type="entry name" value="EGF_3"/>
    <property type="match status" value="1"/>
</dbReference>
<dbReference type="Proteomes" id="UP001623348">
    <property type="component" value="Unassembled WGS sequence"/>
</dbReference>
<dbReference type="PROSITE" id="PS00022">
    <property type="entry name" value="EGF_1"/>
    <property type="match status" value="1"/>
</dbReference>
<dbReference type="InterPro" id="IPR002049">
    <property type="entry name" value="LE_dom"/>
</dbReference>
<dbReference type="CDD" id="cd00055">
    <property type="entry name" value="EGF_Lam"/>
    <property type="match status" value="1"/>
</dbReference>
<organism evidence="5 6">
    <name type="scientific">Grus japonensis</name>
    <name type="common">Japanese crane</name>
    <name type="synonym">Red-crowned crane</name>
    <dbReference type="NCBI Taxonomy" id="30415"/>
    <lineage>
        <taxon>Eukaryota</taxon>
        <taxon>Metazoa</taxon>
        <taxon>Chordata</taxon>
        <taxon>Craniata</taxon>
        <taxon>Vertebrata</taxon>
        <taxon>Euteleostomi</taxon>
        <taxon>Archelosauria</taxon>
        <taxon>Archosauria</taxon>
        <taxon>Dinosauria</taxon>
        <taxon>Saurischia</taxon>
        <taxon>Theropoda</taxon>
        <taxon>Coelurosauria</taxon>
        <taxon>Aves</taxon>
        <taxon>Neognathae</taxon>
        <taxon>Neoaves</taxon>
        <taxon>Gruiformes</taxon>
        <taxon>Gruidae</taxon>
        <taxon>Grus</taxon>
    </lineage>
</organism>
<dbReference type="InterPro" id="IPR000742">
    <property type="entry name" value="EGF"/>
</dbReference>
<feature type="compositionally biased region" description="Polar residues" evidence="3">
    <location>
        <begin position="26"/>
        <end position="38"/>
    </location>
</feature>
<dbReference type="FunFam" id="2.170.300.10:FF:000006">
    <property type="entry name" value="Multiple epidermal growth factor-like domains protein 11"/>
    <property type="match status" value="1"/>
</dbReference>
<dbReference type="PANTHER" id="PTHR24043">
    <property type="entry name" value="SCAVENGER RECEPTOR CLASS F"/>
    <property type="match status" value="1"/>
</dbReference>
<sequence>MRHEQLEEVEKKLREGLSVDLHPSKSLRNGSPAPSCSRETLKGEAEEQKCRREKGEREQEQVRCQEECPIGTYGFQCTQRCDCQNGAKCYHVNGACMCDPGFKGIYCQERMCPEGFYGLKCNKRCPCNIANTLSCHPLSGECSCKAGWAGLYCNETCPPGSYGEGCQLTCPCQNGADCDSITGKCTCAPGYMGGKEWIALFPVRVEVGVLTVTRHVIARTEQPASQLTALVSARLGGKGSTVTSPALMEHMVLIAVNVVTVAMQMGAILSPVTAAVLQAGQFLMLLITQKDSSGEQLNADLTKSSRDYAEAERNIQ</sequence>